<gene>
    <name evidence="2" type="ORF">LY01_00759</name>
</gene>
<organism evidence="2 3">
    <name type="scientific">Nonlabens xylanidelens</name>
    <dbReference type="NCBI Taxonomy" id="191564"/>
    <lineage>
        <taxon>Bacteria</taxon>
        <taxon>Pseudomonadati</taxon>
        <taxon>Bacteroidota</taxon>
        <taxon>Flavobacteriia</taxon>
        <taxon>Flavobacteriales</taxon>
        <taxon>Flavobacteriaceae</taxon>
        <taxon>Nonlabens</taxon>
    </lineage>
</organism>
<reference evidence="2 3" key="1">
    <citation type="submission" date="2018-02" db="EMBL/GenBank/DDBJ databases">
        <title>Genomic Encyclopedia of Archaeal and Bacterial Type Strains, Phase II (KMG-II): from individual species to whole genera.</title>
        <authorList>
            <person name="Goeker M."/>
        </authorList>
    </citation>
    <scope>NUCLEOTIDE SEQUENCE [LARGE SCALE GENOMIC DNA]</scope>
    <source>
        <strain evidence="2 3">DSM 16809</strain>
    </source>
</reference>
<proteinExistence type="predicted"/>
<dbReference type="EMBL" id="PTJE01000001">
    <property type="protein sequence ID" value="PPK96934.1"/>
    <property type="molecule type" value="Genomic_DNA"/>
</dbReference>
<feature type="region of interest" description="Disordered" evidence="1">
    <location>
        <begin position="178"/>
        <end position="202"/>
    </location>
</feature>
<comment type="caution">
    <text evidence="2">The sequence shown here is derived from an EMBL/GenBank/DDBJ whole genome shotgun (WGS) entry which is preliminary data.</text>
</comment>
<dbReference type="AlphaFoldDB" id="A0A2S6IRN8"/>
<dbReference type="Proteomes" id="UP000239002">
    <property type="component" value="Unassembled WGS sequence"/>
</dbReference>
<protein>
    <submittedName>
        <fullName evidence="2">Uncharacterized protein</fullName>
    </submittedName>
</protein>
<accession>A0A2S6IRN8</accession>
<evidence type="ECO:0000313" key="3">
    <source>
        <dbReference type="Proteomes" id="UP000239002"/>
    </source>
</evidence>
<sequence>MKTNIYTQTNIKQILKIKYMKNLRNFALGALAVASLIACNDDDDNPGIPDVPAQSEAQSILTAFAEDGGTPFDAATAVQFSSDYNVFIPSTYGLDLNLLSPSNPFGPVTRLPLYKGWDPNGNPVDYIITEASDREVATILGVVYAPRMAAAVGSNGVQNVQIVDGRLAFPGTVDFSPSRSVTPGDPNIAGSPNEATGSAFPPSAVSPGAVGDSEWSSFVVLPSGVVLNAQLMANSTGIHDRIPKIQEDNQNNVNLDRTNRAVVLQILDGWHDGGKYYYHLVTDASQQGPAAIEQGVYASKLNDLPTFGVFPDGSLLGFSPVGNGVAGEQGLDTTTLDQSIDPVNIFPIDPSNELFSPMWDAHINMWTEDAISQGLRRVITSTDDLRTLVDGGWVTSFVGNLQGPSNPFIAGLNPTGALINCPVIAQPNASVIGTTVGTPWNN</sequence>
<keyword evidence="3" id="KW-1185">Reference proteome</keyword>
<evidence type="ECO:0000313" key="2">
    <source>
        <dbReference type="EMBL" id="PPK96934.1"/>
    </source>
</evidence>
<evidence type="ECO:0000256" key="1">
    <source>
        <dbReference type="SAM" id="MobiDB-lite"/>
    </source>
</evidence>
<name>A0A2S6IRN8_9FLAO</name>